<reference evidence="2" key="1">
    <citation type="submission" date="2021-05" db="EMBL/GenBank/DDBJ databases">
        <title>The genome of the haptophyte Pavlova lutheri (Diacronema luteri, Pavlovales) - a model for lipid biosynthesis in eukaryotic algae.</title>
        <authorList>
            <person name="Hulatt C.J."/>
            <person name="Posewitz M.C."/>
        </authorList>
    </citation>
    <scope>NUCLEOTIDE SEQUENCE</scope>
    <source>
        <strain evidence="2">NIVA-4/92</strain>
    </source>
</reference>
<name>A0A8J5XJ19_DIALT</name>
<dbReference type="AlphaFoldDB" id="A0A8J5XJ19"/>
<comment type="caution">
    <text evidence="2">The sequence shown here is derived from an EMBL/GenBank/DDBJ whole genome shotgun (WGS) entry which is preliminary data.</text>
</comment>
<protein>
    <submittedName>
        <fullName evidence="2">Uncharacterized protein</fullName>
    </submittedName>
</protein>
<organism evidence="2 3">
    <name type="scientific">Diacronema lutheri</name>
    <name type="common">Unicellular marine alga</name>
    <name type="synonym">Monochrysis lutheri</name>
    <dbReference type="NCBI Taxonomy" id="2081491"/>
    <lineage>
        <taxon>Eukaryota</taxon>
        <taxon>Haptista</taxon>
        <taxon>Haptophyta</taxon>
        <taxon>Pavlovophyceae</taxon>
        <taxon>Pavlovales</taxon>
        <taxon>Pavlovaceae</taxon>
        <taxon>Diacronema</taxon>
    </lineage>
</organism>
<gene>
    <name evidence="2" type="ORF">KFE25_009902</name>
</gene>
<dbReference type="EMBL" id="JAGTXO010000012">
    <property type="protein sequence ID" value="KAG8464534.1"/>
    <property type="molecule type" value="Genomic_DNA"/>
</dbReference>
<proteinExistence type="predicted"/>
<keyword evidence="3" id="KW-1185">Reference proteome</keyword>
<dbReference type="Proteomes" id="UP000751190">
    <property type="component" value="Unassembled WGS sequence"/>
</dbReference>
<evidence type="ECO:0000256" key="1">
    <source>
        <dbReference type="SAM" id="MobiDB-lite"/>
    </source>
</evidence>
<feature type="region of interest" description="Disordered" evidence="1">
    <location>
        <begin position="9"/>
        <end position="58"/>
    </location>
</feature>
<sequence>MFTAFRALARALTEPPDRPSVGAGPKPVDAQRAADAPPLALVAANEAAPSEPHAPRDLPVVEAVTTTAPAGSTVDPSSRKRARKAVVARPDPKFGVVGPSAVWTGSAWAVPCAATRASAIDPPDALGEPTLDALALVAAQPAAVAKVAEVWPWWVPADVCKADLLAAYTWELAQALKQPLVQPFHFQAATDRSTAPKHAFARNYAKVLSIGELDAAARHFRPPVQQMLDALGAVLRDVPQQVVPVILRAAGLIPADSWIGLSELRDIFAPVCLLPPEVGSDGKLRIALPKDAGARPKGKDGALLVETVDRWRMRAPSKAWAVDSIPRAGERPPLGTRLIYPILLAEARLTQRAAERILGLESVDPTRPHLLEIMVRARTAERVGLDGGVLLSRTRALCMLTVAHDAPVSVLAKAVASEHFTDAFTTSGRKKRRESATVDDEHDEPRAWTTLVVVDKSPYAMVRDELGHVADLVISDHDRARALRSCFGHYASSRFALTEVRVHLAACERTGQRDARPELLGSLSALVSQRVHAALDAHNVDSLASCEEAGGAETGAVRLDVRLDCALADLLPRVDERAPPMRAYLREGSERRCLAVTLHSTWGDEADIFVLRRVRARGGQQPAAGAARAVSIASVHATPQHIFM</sequence>
<evidence type="ECO:0000313" key="2">
    <source>
        <dbReference type="EMBL" id="KAG8464534.1"/>
    </source>
</evidence>
<feature type="compositionally biased region" description="Low complexity" evidence="1">
    <location>
        <begin position="33"/>
        <end position="44"/>
    </location>
</feature>
<evidence type="ECO:0000313" key="3">
    <source>
        <dbReference type="Proteomes" id="UP000751190"/>
    </source>
</evidence>
<accession>A0A8J5XJ19</accession>